<dbReference type="SUPFAM" id="SSF49464">
    <property type="entry name" value="Carboxypeptidase regulatory domain-like"/>
    <property type="match status" value="1"/>
</dbReference>
<evidence type="ECO:0000256" key="7">
    <source>
        <dbReference type="ARBA" id="ARBA00023237"/>
    </source>
</evidence>
<keyword evidence="13" id="KW-0675">Receptor</keyword>
<dbReference type="InterPro" id="IPR039426">
    <property type="entry name" value="TonB-dep_rcpt-like"/>
</dbReference>
<reference evidence="14" key="1">
    <citation type="journal article" date="2019" name="Int. J. Syst. Evol. Microbiol.">
        <title>The Global Catalogue of Microorganisms (GCM) 10K type strain sequencing project: providing services to taxonomists for standard genome sequencing and annotation.</title>
        <authorList>
            <consortium name="The Broad Institute Genomics Platform"/>
            <consortium name="The Broad Institute Genome Sequencing Center for Infectious Disease"/>
            <person name="Wu L."/>
            <person name="Ma J."/>
        </authorList>
    </citation>
    <scope>NUCLEOTIDE SEQUENCE [LARGE SCALE GENOMIC DNA]</scope>
    <source>
        <strain evidence="14">JCM 31920</strain>
    </source>
</reference>
<evidence type="ECO:0000256" key="3">
    <source>
        <dbReference type="ARBA" id="ARBA00022452"/>
    </source>
</evidence>
<comment type="subcellular location">
    <subcellularLocation>
        <location evidence="1 8">Cell outer membrane</location>
        <topology evidence="1 8">Multi-pass membrane protein</topology>
    </subcellularLocation>
</comment>
<dbReference type="SUPFAM" id="SSF56935">
    <property type="entry name" value="Porins"/>
    <property type="match status" value="1"/>
</dbReference>
<protein>
    <submittedName>
        <fullName evidence="13">TonB-dependent receptor</fullName>
    </submittedName>
</protein>
<dbReference type="InterPro" id="IPR012910">
    <property type="entry name" value="Plug_dom"/>
</dbReference>
<dbReference type="EMBL" id="BAABEY010000018">
    <property type="protein sequence ID" value="GAA4438206.1"/>
    <property type="molecule type" value="Genomic_DNA"/>
</dbReference>
<evidence type="ECO:0000313" key="13">
    <source>
        <dbReference type="EMBL" id="GAA4438206.1"/>
    </source>
</evidence>
<evidence type="ECO:0000256" key="8">
    <source>
        <dbReference type="PROSITE-ProRule" id="PRU01360"/>
    </source>
</evidence>
<proteinExistence type="inferred from homology"/>
<dbReference type="InterPro" id="IPR037066">
    <property type="entry name" value="Plug_dom_sf"/>
</dbReference>
<dbReference type="Pfam" id="PF07715">
    <property type="entry name" value="Plug"/>
    <property type="match status" value="1"/>
</dbReference>
<name>A0ABP8LVU2_9BACT</name>
<keyword evidence="6 8" id="KW-0472">Membrane</keyword>
<evidence type="ECO:0000259" key="12">
    <source>
        <dbReference type="Pfam" id="PF07715"/>
    </source>
</evidence>
<keyword evidence="10" id="KW-0732">Signal</keyword>
<evidence type="ECO:0000259" key="11">
    <source>
        <dbReference type="Pfam" id="PF00593"/>
    </source>
</evidence>
<evidence type="ECO:0000256" key="9">
    <source>
        <dbReference type="RuleBase" id="RU003357"/>
    </source>
</evidence>
<dbReference type="Pfam" id="PF13715">
    <property type="entry name" value="CarbopepD_reg_2"/>
    <property type="match status" value="1"/>
</dbReference>
<keyword evidence="14" id="KW-1185">Reference proteome</keyword>
<comment type="similarity">
    <text evidence="8 9">Belongs to the TonB-dependent receptor family.</text>
</comment>
<dbReference type="RefSeq" id="WP_345028246.1">
    <property type="nucleotide sequence ID" value="NZ_BAABEY010000018.1"/>
</dbReference>
<dbReference type="Pfam" id="PF00593">
    <property type="entry name" value="TonB_dep_Rec_b-barrel"/>
    <property type="match status" value="1"/>
</dbReference>
<keyword evidence="7 8" id="KW-0998">Cell outer membrane</keyword>
<dbReference type="NCBIfam" id="TIGR04057">
    <property type="entry name" value="SusC_RagA_signa"/>
    <property type="match status" value="1"/>
</dbReference>
<keyword evidence="2 8" id="KW-0813">Transport</keyword>
<feature type="domain" description="TonB-dependent receptor-like beta-barrel" evidence="11">
    <location>
        <begin position="448"/>
        <end position="906"/>
    </location>
</feature>
<sequence length="1060" mass="115033">MRNPLLRRFTAAIFLLTAALTMLHSGLAAQAPQKLTGIVYDAGNENPLPGVNVMVKGSQQGTTTDVNGNFSLTAPAGATLAFSFIGYVTQEITVGNQTQLTIRLETDTQALSEVVVTGYSTQRKQDIIGSVSVVDMSAVGKIPVGSTTQALQGQAAGVNVIASGVPGREGNVFIRGISSFGNSAPLILIDGVESSLNNLNANDIESIQILKDAGAASIYGVRGSNGVIVVTTKKGKLGTPTVEYNAYAGVQTPLRGNPFNTILDTKEFARLSLIANPNNPLFANGIPDYLYAGPQGGGIAMEGNPLVDPSRYRLDPTNPANNYLIQKVNKSGTDWFHEFFKPAFRTDHNLSVRGATEKATYYISLGYLNQQGTAPETYVKRYSGRVNTSFKVGKHITIGQNLNLYYRVSPGFTTDNQFGNIGELARMMPIIPVHDIMGNYGGTRMGINVGTNSNPIANQERLGQSLSNTWNAVGNVYLDVNFLKDFTFRTSVGGAMTSAYGYSFAFTPYERAEGFLNPNSYSESASFSRRLVWTNTLNYTKEIGKSNFTVLLGTEAIENLGRSLSGSRQKYFSTDPDYLTLSTGTTNIANGSSASEDALWSMFGRVDYAFNNKYLLSGTIRRDGSSRFGPENRFGVFPSVSAGWRLSEEDFLKSVSWINDLKIRASHGVLGSQNNVDADNQFDLYGGTLANAYYDIRGTSNSLVQGFIQTRAGNPRTGWERNLVSNVGFDASLLNYRLDLSVEYYKKSVNGLLFGQTLPGIAGGITPATINIGNIRNSGLDLSATYHGGDRNAFSYSIGANITTYKNKVVSVPSPGYFAAASHQQLGAIVRNEIGQEVSSFYGYKVLGTFKSDQEVTEAATQDGAAPGRFRYQDVDGDHKITSADRTYLGSPNPDFTYGVNLTGQYRQFDLSAIFYGSQGAQAVNAIKVQTHFFGTYVGAKSNVLRNAWSPENPNSDVPKIENQNSFSTAGVFNSYFVEDASFLKLRSLTLGYTVNNNSLLEKIKMKKARFYLQAMNLFTLTKYSGLDPEIEGSSSSFGIDWANYPNNEPVYLLGVNISF</sequence>
<feature type="signal peptide" evidence="10">
    <location>
        <begin position="1"/>
        <end position="30"/>
    </location>
</feature>
<evidence type="ECO:0000256" key="10">
    <source>
        <dbReference type="SAM" id="SignalP"/>
    </source>
</evidence>
<feature type="chain" id="PRO_5045158984" evidence="10">
    <location>
        <begin position="31"/>
        <end position="1060"/>
    </location>
</feature>
<accession>A0ABP8LVU2</accession>
<dbReference type="Gene3D" id="2.40.170.20">
    <property type="entry name" value="TonB-dependent receptor, beta-barrel domain"/>
    <property type="match status" value="1"/>
</dbReference>
<keyword evidence="5 9" id="KW-0798">TonB box</keyword>
<dbReference type="InterPro" id="IPR023997">
    <property type="entry name" value="TonB-dep_OMP_SusC/RagA_CS"/>
</dbReference>
<evidence type="ECO:0000256" key="4">
    <source>
        <dbReference type="ARBA" id="ARBA00022692"/>
    </source>
</evidence>
<evidence type="ECO:0000256" key="2">
    <source>
        <dbReference type="ARBA" id="ARBA00022448"/>
    </source>
</evidence>
<dbReference type="Gene3D" id="2.170.130.10">
    <property type="entry name" value="TonB-dependent receptor, plug domain"/>
    <property type="match status" value="1"/>
</dbReference>
<organism evidence="13 14">
    <name type="scientific">Ravibacter arvi</name>
    <dbReference type="NCBI Taxonomy" id="2051041"/>
    <lineage>
        <taxon>Bacteria</taxon>
        <taxon>Pseudomonadati</taxon>
        <taxon>Bacteroidota</taxon>
        <taxon>Cytophagia</taxon>
        <taxon>Cytophagales</taxon>
        <taxon>Spirosomataceae</taxon>
        <taxon>Ravibacter</taxon>
    </lineage>
</organism>
<dbReference type="InterPro" id="IPR008969">
    <property type="entry name" value="CarboxyPept-like_regulatory"/>
</dbReference>
<feature type="domain" description="TonB-dependent receptor plug" evidence="12">
    <location>
        <begin position="124"/>
        <end position="227"/>
    </location>
</feature>
<keyword evidence="4 8" id="KW-0812">Transmembrane</keyword>
<dbReference type="InterPro" id="IPR023996">
    <property type="entry name" value="TonB-dep_OMP_SusC/RagA"/>
</dbReference>
<comment type="caution">
    <text evidence="13">The sequence shown here is derived from an EMBL/GenBank/DDBJ whole genome shotgun (WGS) entry which is preliminary data.</text>
</comment>
<dbReference type="PROSITE" id="PS52016">
    <property type="entry name" value="TONB_DEPENDENT_REC_3"/>
    <property type="match status" value="1"/>
</dbReference>
<dbReference type="Proteomes" id="UP001501508">
    <property type="component" value="Unassembled WGS sequence"/>
</dbReference>
<evidence type="ECO:0000256" key="6">
    <source>
        <dbReference type="ARBA" id="ARBA00023136"/>
    </source>
</evidence>
<dbReference type="InterPro" id="IPR036942">
    <property type="entry name" value="Beta-barrel_TonB_sf"/>
</dbReference>
<keyword evidence="3 8" id="KW-1134">Transmembrane beta strand</keyword>
<evidence type="ECO:0000313" key="14">
    <source>
        <dbReference type="Proteomes" id="UP001501508"/>
    </source>
</evidence>
<dbReference type="Gene3D" id="2.60.40.1120">
    <property type="entry name" value="Carboxypeptidase-like, regulatory domain"/>
    <property type="match status" value="1"/>
</dbReference>
<evidence type="ECO:0000256" key="5">
    <source>
        <dbReference type="ARBA" id="ARBA00023077"/>
    </source>
</evidence>
<dbReference type="NCBIfam" id="TIGR04056">
    <property type="entry name" value="OMP_RagA_SusC"/>
    <property type="match status" value="1"/>
</dbReference>
<gene>
    <name evidence="13" type="ORF">GCM10023091_18530</name>
</gene>
<dbReference type="InterPro" id="IPR000531">
    <property type="entry name" value="Beta-barrel_TonB"/>
</dbReference>
<evidence type="ECO:0000256" key="1">
    <source>
        <dbReference type="ARBA" id="ARBA00004571"/>
    </source>
</evidence>